<keyword evidence="2 9" id="KW-1003">Cell membrane</keyword>
<dbReference type="PANTHER" id="PTHR30607">
    <property type="entry name" value="POTASSIUM-TRANSPORTING ATPASE A CHAIN"/>
    <property type="match status" value="1"/>
</dbReference>
<keyword evidence="5 9" id="KW-0630">Potassium</keyword>
<proteinExistence type="inferred from homology"/>
<evidence type="ECO:0000256" key="2">
    <source>
        <dbReference type="ARBA" id="ARBA00022475"/>
    </source>
</evidence>
<evidence type="ECO:0000313" key="11">
    <source>
        <dbReference type="Proteomes" id="UP000675781"/>
    </source>
</evidence>
<evidence type="ECO:0000256" key="8">
    <source>
        <dbReference type="ARBA" id="ARBA00023136"/>
    </source>
</evidence>
<evidence type="ECO:0000256" key="9">
    <source>
        <dbReference type="HAMAP-Rule" id="MF_00275"/>
    </source>
</evidence>
<feature type="transmembrane region" description="Helical" evidence="9">
    <location>
        <begin position="190"/>
        <end position="212"/>
    </location>
</feature>
<feature type="transmembrane region" description="Helical" evidence="9">
    <location>
        <begin position="494"/>
        <end position="521"/>
    </location>
</feature>
<dbReference type="Proteomes" id="UP000675781">
    <property type="component" value="Unassembled WGS sequence"/>
</dbReference>
<dbReference type="GO" id="GO:0008556">
    <property type="term" value="F:P-type potassium transmembrane transporter activity"/>
    <property type="evidence" value="ECO:0007669"/>
    <property type="project" value="InterPro"/>
</dbReference>
<dbReference type="RefSeq" id="WP_212532234.1">
    <property type="nucleotide sequence ID" value="NZ_JAGSOG010000229.1"/>
</dbReference>
<dbReference type="NCBIfam" id="TIGR00680">
    <property type="entry name" value="kdpA"/>
    <property type="match status" value="1"/>
</dbReference>
<evidence type="ECO:0000256" key="3">
    <source>
        <dbReference type="ARBA" id="ARBA00022538"/>
    </source>
</evidence>
<protein>
    <recommendedName>
        <fullName evidence="9">Potassium-transporting ATPase potassium-binding subunit</fullName>
    </recommendedName>
    <alternativeName>
        <fullName evidence="9">ATP phosphohydrolase [potassium-transporting] A chain</fullName>
    </alternativeName>
    <alternativeName>
        <fullName evidence="9">Potassium-binding and translocating subunit A</fullName>
    </alternativeName>
    <alternativeName>
        <fullName evidence="9">Potassium-translocating ATPase A chain</fullName>
    </alternativeName>
</protein>
<feature type="transmembrane region" description="Helical" evidence="9">
    <location>
        <begin position="266"/>
        <end position="284"/>
    </location>
</feature>
<comment type="subcellular location">
    <subcellularLocation>
        <location evidence="9">Cell membrane</location>
        <topology evidence="9">Multi-pass membrane protein</topology>
    </subcellularLocation>
</comment>
<feature type="transmembrane region" description="Helical" evidence="9">
    <location>
        <begin position="394"/>
        <end position="412"/>
    </location>
</feature>
<dbReference type="AlphaFoldDB" id="A0A941ETG7"/>
<reference evidence="10" key="1">
    <citation type="submission" date="2021-04" db="EMBL/GenBank/DDBJ databases">
        <title>Genome based classification of Actinospica acidithermotolerans sp. nov., an actinobacterium isolated from an Indonesian hot spring.</title>
        <authorList>
            <person name="Kusuma A.B."/>
            <person name="Putra K.E."/>
            <person name="Nafisah S."/>
            <person name="Loh J."/>
            <person name="Nouioui I."/>
            <person name="Goodfellow M."/>
        </authorList>
    </citation>
    <scope>NUCLEOTIDE SEQUENCE</scope>
    <source>
        <strain evidence="10">CSCA 57</strain>
    </source>
</reference>
<keyword evidence="7 9" id="KW-0406">Ion transport</keyword>
<feature type="transmembrane region" description="Helical" evidence="9">
    <location>
        <begin position="432"/>
        <end position="450"/>
    </location>
</feature>
<feature type="transmembrane region" description="Helical" evidence="9">
    <location>
        <begin position="296"/>
        <end position="317"/>
    </location>
</feature>
<keyword evidence="6 9" id="KW-1133">Transmembrane helix</keyword>
<comment type="similarity">
    <text evidence="9">Belongs to the KdpA family.</text>
</comment>
<accession>A0A941ETG7</accession>
<comment type="caution">
    <text evidence="10">The sequence shown here is derived from an EMBL/GenBank/DDBJ whole genome shotgun (WGS) entry which is preliminary data.</text>
</comment>
<evidence type="ECO:0000256" key="6">
    <source>
        <dbReference type="ARBA" id="ARBA00022989"/>
    </source>
</evidence>
<dbReference type="GO" id="GO:0030955">
    <property type="term" value="F:potassium ion binding"/>
    <property type="evidence" value="ECO:0007669"/>
    <property type="project" value="UniProtKB-UniRule"/>
</dbReference>
<dbReference type="EMBL" id="JAGSOG010000229">
    <property type="protein sequence ID" value="MBR7837767.1"/>
    <property type="molecule type" value="Genomic_DNA"/>
</dbReference>
<feature type="transmembrane region" description="Helical" evidence="9">
    <location>
        <begin position="12"/>
        <end position="32"/>
    </location>
</feature>
<comment type="subunit">
    <text evidence="9">The system is composed of three essential subunits: KdpA, KdpB and KdpC.</text>
</comment>
<keyword evidence="8 9" id="KW-0472">Membrane</keyword>
<feature type="transmembrane region" description="Helical" evidence="9">
    <location>
        <begin position="143"/>
        <end position="169"/>
    </location>
</feature>
<evidence type="ECO:0000313" key="10">
    <source>
        <dbReference type="EMBL" id="MBR7837767.1"/>
    </source>
</evidence>
<gene>
    <name evidence="9 10" type="primary">kdpA</name>
    <name evidence="10" type="ORF">KDL01_31115</name>
</gene>
<keyword evidence="3 9" id="KW-0633">Potassium transport</keyword>
<keyword evidence="1 9" id="KW-0813">Transport</keyword>
<organism evidence="10 11">
    <name type="scientific">Actinospica durhamensis</name>
    <dbReference type="NCBI Taxonomy" id="1508375"/>
    <lineage>
        <taxon>Bacteria</taxon>
        <taxon>Bacillati</taxon>
        <taxon>Actinomycetota</taxon>
        <taxon>Actinomycetes</taxon>
        <taxon>Catenulisporales</taxon>
        <taxon>Actinospicaceae</taxon>
        <taxon>Actinospica</taxon>
    </lineage>
</organism>
<feature type="transmembrane region" description="Helical" evidence="9">
    <location>
        <begin position="541"/>
        <end position="562"/>
    </location>
</feature>
<comment type="function">
    <text evidence="9">Part of the high-affinity ATP-driven potassium transport (or Kdp) system, which catalyzes the hydrolysis of ATP coupled with the electrogenic transport of potassium into the cytoplasm. This subunit binds the extracellular potassium ions and delivers the ions to the membrane domain of KdpB through an intramembrane tunnel.</text>
</comment>
<evidence type="ECO:0000256" key="5">
    <source>
        <dbReference type="ARBA" id="ARBA00022958"/>
    </source>
</evidence>
<keyword evidence="4 9" id="KW-0812">Transmembrane</keyword>
<evidence type="ECO:0000256" key="1">
    <source>
        <dbReference type="ARBA" id="ARBA00022448"/>
    </source>
</evidence>
<evidence type="ECO:0000256" key="4">
    <source>
        <dbReference type="ARBA" id="ARBA00022692"/>
    </source>
</evidence>
<dbReference type="PIRSF" id="PIRSF001294">
    <property type="entry name" value="K_ATPaseA"/>
    <property type="match status" value="1"/>
</dbReference>
<dbReference type="InterPro" id="IPR004623">
    <property type="entry name" value="KdpA"/>
</dbReference>
<dbReference type="HAMAP" id="MF_00275">
    <property type="entry name" value="KdpA"/>
    <property type="match status" value="1"/>
</dbReference>
<keyword evidence="11" id="KW-1185">Reference proteome</keyword>
<dbReference type="Pfam" id="PF03814">
    <property type="entry name" value="KdpA"/>
    <property type="match status" value="1"/>
</dbReference>
<name>A0A941ETG7_9ACTN</name>
<dbReference type="PANTHER" id="PTHR30607:SF2">
    <property type="entry name" value="POTASSIUM-TRANSPORTING ATPASE POTASSIUM-BINDING SUBUNIT"/>
    <property type="match status" value="1"/>
</dbReference>
<dbReference type="GO" id="GO:0005886">
    <property type="term" value="C:plasma membrane"/>
    <property type="evidence" value="ECO:0007669"/>
    <property type="project" value="UniProtKB-SubCell"/>
</dbReference>
<feature type="transmembrane region" description="Helical" evidence="9">
    <location>
        <begin position="80"/>
        <end position="99"/>
    </location>
</feature>
<evidence type="ECO:0000256" key="7">
    <source>
        <dbReference type="ARBA" id="ARBA00023065"/>
    </source>
</evidence>
<sequence length="571" mass="59674">MTFTDTEAGVCQAIAVIGALVLLHIPLGDYIFRHLAVTPSHTDRQRSAEPGAAKPHWRIERWIYRFVGVDADSEQNWAQYLRSVFALSAVGVLVLYLILRLQALLPYSQGNRGLSPTLAWDTAVSFVTNTSWQNYAGETTTGYVAVIAGLGIEAFASAAVGLAVSLALVRGLVRRETSELGNFWVDFTRACIRVLLPLSVVAGVLLIAGGVIDNWNAWHTTTLANGTTASIPGGPVAVWEPIKLISGDGGGFFNASSAHPFENPNGATSALEILLMLLVPTAILRTYGRMVGSVRAGYTLLAVAGTLFLLFTALTMYSEIHGSGIATTAAGAAMNGKETRFGVSGSSLFGISATSSADGAGAASYDSFTAFGGGLLMAAMMLGEISPGGVGSGLYGLLMVALVAVFLGGLMVGRTPEFTAKRVTPQEMKYVALYYLSSPFVLLAGTALAMSRPGERASMNNVGPHGFSEVLYAFTSSANSNGSAFAGLNGNTTWYNVALALVMLFGRFLPMIFVLALAGALARQRPVAVTAGSVRTTGPMFAGLTVFSALVLVGLTFLPALALGPVADALR</sequence>